<dbReference type="PANTHER" id="PTHR12961:SF0">
    <property type="entry name" value="CONSERVED OLIGOMERIC GOLGI COMPLEX SUBUNIT 2"/>
    <property type="match status" value="1"/>
</dbReference>
<evidence type="ECO:0000313" key="12">
    <source>
        <dbReference type="Proteomes" id="UP000253551"/>
    </source>
</evidence>
<protein>
    <recommendedName>
        <fullName evidence="3">Conserved oligomeric Golgi complex subunit 2</fullName>
    </recommendedName>
    <alternativeName>
        <fullName evidence="8">Component of oligomeric Golgi complex 2</fullName>
    </alternativeName>
</protein>
<evidence type="ECO:0000256" key="2">
    <source>
        <dbReference type="ARBA" id="ARBA00007603"/>
    </source>
</evidence>
<dbReference type="GO" id="GO:0017119">
    <property type="term" value="C:Golgi transport complex"/>
    <property type="evidence" value="ECO:0007669"/>
    <property type="project" value="TreeGrafter"/>
</dbReference>
<keyword evidence="4" id="KW-0813">Transport</keyword>
<feature type="region of interest" description="Disordered" evidence="9">
    <location>
        <begin position="1"/>
        <end position="39"/>
    </location>
</feature>
<evidence type="ECO:0000256" key="9">
    <source>
        <dbReference type="SAM" id="MobiDB-lite"/>
    </source>
</evidence>
<evidence type="ECO:0000256" key="4">
    <source>
        <dbReference type="ARBA" id="ARBA00022448"/>
    </source>
</evidence>
<evidence type="ECO:0000313" key="11">
    <source>
        <dbReference type="EMBL" id="RCI01734.1"/>
    </source>
</evidence>
<name>A0A367KHN1_RHIST</name>
<comment type="similarity">
    <text evidence="2">Belongs to the COG2 family.</text>
</comment>
<organism evidence="11 12">
    <name type="scientific">Rhizopus stolonifer</name>
    <name type="common">Rhizopus nigricans</name>
    <dbReference type="NCBI Taxonomy" id="4846"/>
    <lineage>
        <taxon>Eukaryota</taxon>
        <taxon>Fungi</taxon>
        <taxon>Fungi incertae sedis</taxon>
        <taxon>Mucoromycota</taxon>
        <taxon>Mucoromycotina</taxon>
        <taxon>Mucoromycetes</taxon>
        <taxon>Mucorales</taxon>
        <taxon>Mucorineae</taxon>
        <taxon>Rhizopodaceae</taxon>
        <taxon>Rhizopus</taxon>
    </lineage>
</organism>
<dbReference type="GO" id="GO:0000139">
    <property type="term" value="C:Golgi membrane"/>
    <property type="evidence" value="ECO:0007669"/>
    <property type="project" value="UniProtKB-SubCell"/>
</dbReference>
<dbReference type="EMBL" id="PJQM01001689">
    <property type="protein sequence ID" value="RCI01734.1"/>
    <property type="molecule type" value="Genomic_DNA"/>
</dbReference>
<dbReference type="InterPro" id="IPR009316">
    <property type="entry name" value="COG2"/>
</dbReference>
<evidence type="ECO:0000256" key="5">
    <source>
        <dbReference type="ARBA" id="ARBA00022927"/>
    </source>
</evidence>
<evidence type="ECO:0000259" key="10">
    <source>
        <dbReference type="Pfam" id="PF06148"/>
    </source>
</evidence>
<reference evidence="11 12" key="1">
    <citation type="journal article" date="2018" name="G3 (Bethesda)">
        <title>Phylogenetic and Phylogenomic Definition of Rhizopus Species.</title>
        <authorList>
            <person name="Gryganskyi A.P."/>
            <person name="Golan J."/>
            <person name="Dolatabadi S."/>
            <person name="Mondo S."/>
            <person name="Robb S."/>
            <person name="Idnurm A."/>
            <person name="Muszewska A."/>
            <person name="Steczkiewicz K."/>
            <person name="Masonjones S."/>
            <person name="Liao H.L."/>
            <person name="Gajdeczka M.T."/>
            <person name="Anike F."/>
            <person name="Vuek A."/>
            <person name="Anishchenko I.M."/>
            <person name="Voigt K."/>
            <person name="de Hoog G.S."/>
            <person name="Smith M.E."/>
            <person name="Heitman J."/>
            <person name="Vilgalys R."/>
            <person name="Stajich J.E."/>
        </authorList>
    </citation>
    <scope>NUCLEOTIDE SEQUENCE [LARGE SCALE GENOMIC DNA]</scope>
    <source>
        <strain evidence="11 12">LSU 92-RS-03</strain>
    </source>
</reference>
<dbReference type="OrthoDB" id="332281at2759"/>
<dbReference type="PANTHER" id="PTHR12961">
    <property type="entry name" value="CONSERVED OLIGOMERIC GOLGI COMPLEX COMPONENT 2"/>
    <property type="match status" value="1"/>
</dbReference>
<evidence type="ECO:0000256" key="1">
    <source>
        <dbReference type="ARBA" id="ARBA00004395"/>
    </source>
</evidence>
<keyword evidence="12" id="KW-1185">Reference proteome</keyword>
<evidence type="ECO:0000256" key="8">
    <source>
        <dbReference type="ARBA" id="ARBA00031344"/>
    </source>
</evidence>
<dbReference type="GO" id="GO:0007030">
    <property type="term" value="P:Golgi organization"/>
    <property type="evidence" value="ECO:0007669"/>
    <property type="project" value="InterPro"/>
</dbReference>
<feature type="domain" description="Conserved oligomeric Golgi complex subunit 2 N-terminal" evidence="10">
    <location>
        <begin position="35"/>
        <end position="102"/>
    </location>
</feature>
<dbReference type="InterPro" id="IPR024602">
    <property type="entry name" value="COG_su2_N"/>
</dbReference>
<dbReference type="Pfam" id="PF06148">
    <property type="entry name" value="COG2_N"/>
    <property type="match status" value="1"/>
</dbReference>
<keyword evidence="6" id="KW-0333">Golgi apparatus</keyword>
<evidence type="ECO:0000256" key="6">
    <source>
        <dbReference type="ARBA" id="ARBA00023034"/>
    </source>
</evidence>
<evidence type="ECO:0000256" key="7">
    <source>
        <dbReference type="ARBA" id="ARBA00023136"/>
    </source>
</evidence>
<dbReference type="GO" id="GO:0015031">
    <property type="term" value="P:protein transport"/>
    <property type="evidence" value="ECO:0007669"/>
    <property type="project" value="UniProtKB-KW"/>
</dbReference>
<keyword evidence="7" id="KW-0472">Membrane</keyword>
<proteinExistence type="inferred from homology"/>
<evidence type="ECO:0000256" key="3">
    <source>
        <dbReference type="ARBA" id="ARBA00020977"/>
    </source>
</evidence>
<keyword evidence="5" id="KW-0653">Protein transport</keyword>
<dbReference type="Proteomes" id="UP000253551">
    <property type="component" value="Unassembled WGS sequence"/>
</dbReference>
<comment type="subcellular location">
    <subcellularLocation>
        <location evidence="1">Golgi apparatus membrane</location>
        <topology evidence="1">Peripheral membrane protein</topology>
    </subcellularLocation>
</comment>
<dbReference type="AlphaFoldDB" id="A0A367KHN1"/>
<comment type="caution">
    <text evidence="11">The sequence shown here is derived from an EMBL/GenBank/DDBJ whole genome shotgun (WGS) entry which is preliminary data.</text>
</comment>
<dbReference type="STRING" id="4846.A0A367KHN1"/>
<sequence>MSKHRKKQSIFSFSDDEEDDQTASVKPLPNHAVERSELNADDFNPDSFLSSRRHLGLERMKVELNVHLKQLKAELVELINKDYQDFVNLSTNLKGVDKNLQDFKQPLNHIENQVIVSIFY</sequence>
<dbReference type="GO" id="GO:0006891">
    <property type="term" value="P:intra-Golgi vesicle-mediated transport"/>
    <property type="evidence" value="ECO:0007669"/>
    <property type="project" value="TreeGrafter"/>
</dbReference>
<accession>A0A367KHN1</accession>
<gene>
    <name evidence="11" type="ORF">CU098_009352</name>
</gene>